<dbReference type="AlphaFoldDB" id="A0AAN8TIH3"/>
<proteinExistence type="predicted"/>
<reference evidence="1 2" key="1">
    <citation type="submission" date="2024-02" db="EMBL/GenBank/DDBJ databases">
        <title>de novo genome assembly of Solanum bulbocastanum strain 11H21.</title>
        <authorList>
            <person name="Hosaka A.J."/>
        </authorList>
    </citation>
    <scope>NUCLEOTIDE SEQUENCE [LARGE SCALE GENOMIC DNA]</scope>
    <source>
        <tissue evidence="1">Young leaves</tissue>
    </source>
</reference>
<gene>
    <name evidence="1" type="ORF">RDI58_016945</name>
</gene>
<evidence type="ECO:0000313" key="1">
    <source>
        <dbReference type="EMBL" id="KAK6788420.1"/>
    </source>
</evidence>
<sequence>MEDSKGKDADLTIYNAKVLLLPNGAS</sequence>
<dbReference type="Proteomes" id="UP001371456">
    <property type="component" value="Unassembled WGS sequence"/>
</dbReference>
<comment type="caution">
    <text evidence="1">The sequence shown here is derived from an EMBL/GenBank/DDBJ whole genome shotgun (WGS) entry which is preliminary data.</text>
</comment>
<keyword evidence="2" id="KW-1185">Reference proteome</keyword>
<dbReference type="EMBL" id="JBANQN010000006">
    <property type="protein sequence ID" value="KAK6788420.1"/>
    <property type="molecule type" value="Genomic_DNA"/>
</dbReference>
<name>A0AAN8TIH3_SOLBU</name>
<organism evidence="1 2">
    <name type="scientific">Solanum bulbocastanum</name>
    <name type="common">Wild potato</name>
    <dbReference type="NCBI Taxonomy" id="147425"/>
    <lineage>
        <taxon>Eukaryota</taxon>
        <taxon>Viridiplantae</taxon>
        <taxon>Streptophyta</taxon>
        <taxon>Embryophyta</taxon>
        <taxon>Tracheophyta</taxon>
        <taxon>Spermatophyta</taxon>
        <taxon>Magnoliopsida</taxon>
        <taxon>eudicotyledons</taxon>
        <taxon>Gunneridae</taxon>
        <taxon>Pentapetalae</taxon>
        <taxon>asterids</taxon>
        <taxon>lamiids</taxon>
        <taxon>Solanales</taxon>
        <taxon>Solanaceae</taxon>
        <taxon>Solanoideae</taxon>
        <taxon>Solaneae</taxon>
        <taxon>Solanum</taxon>
    </lineage>
</organism>
<accession>A0AAN8TIH3</accession>
<protein>
    <submittedName>
        <fullName evidence="1">Uncharacterized protein</fullName>
    </submittedName>
</protein>
<evidence type="ECO:0000313" key="2">
    <source>
        <dbReference type="Proteomes" id="UP001371456"/>
    </source>
</evidence>